<keyword evidence="9" id="KW-1185">Reference proteome</keyword>
<dbReference type="InterPro" id="IPR058240">
    <property type="entry name" value="rSAM_sf"/>
</dbReference>
<dbReference type="CDD" id="cd01335">
    <property type="entry name" value="Radical_SAM"/>
    <property type="match status" value="1"/>
</dbReference>
<reference evidence="8 9" key="1">
    <citation type="journal article" date="2011" name="EMBO J.">
        <title>Structural diversity of bacterial flagellar motors.</title>
        <authorList>
            <person name="Chen S."/>
            <person name="Beeby M."/>
            <person name="Murphy G.E."/>
            <person name="Leadbetter J.R."/>
            <person name="Hendrixson D.R."/>
            <person name="Briegel A."/>
            <person name="Li Z."/>
            <person name="Shi J."/>
            <person name="Tocheva E.I."/>
            <person name="Muller A."/>
            <person name="Dobro M.J."/>
            <person name="Jensen G.J."/>
        </authorList>
    </citation>
    <scope>NUCLEOTIDE SEQUENCE [LARGE SCALE GENOMIC DNA]</scope>
    <source>
        <strain evidence="8 9">DSM 6540</strain>
    </source>
</reference>
<sequence>MIISWNTTQACNIQCLHCYRDAGAKQDDELSTEQGKKLLSEIAQAGFKIMILSGGEPLMRSDIYDLIRHARSVGLRPVLGTNGLLITPEVAVKLKEAGLAVAGISLDSKDKSKHDWFRQSDGSWEKTLAGMKACQEAGLPFQIHTTVSSLNEDEITDITDLAVKVGAIAHHIFFLVPAGRGKNIEETTLKTQAYEALLTRILEKKQQVPIEIKPTCAPQFMRIAKQKNIPMRYSRGCLAGTSYCVIIPNGDVQPCPYLPMKAGNVKQTDFTEIWRDSPLFNSLRHDVLKGGCSACGFSDVCGGCRARAYYYSDGDYLAEEPWCEYGR</sequence>
<accession>F7NEV9</accession>
<dbReference type="PANTHER" id="PTHR11228:SF7">
    <property type="entry name" value="PQQA PEPTIDE CYCLASE"/>
    <property type="match status" value="1"/>
</dbReference>
<dbReference type="PIRSF" id="PIRSF037420">
    <property type="entry name" value="PQQ_syn_pqqE"/>
    <property type="match status" value="1"/>
</dbReference>
<gene>
    <name evidence="8" type="ORF">ALO_02881</name>
</gene>
<dbReference type="RefSeq" id="WP_004092635.1">
    <property type="nucleotide sequence ID" value="NZ_AFGF01000017.1"/>
</dbReference>
<dbReference type="InterPro" id="IPR007197">
    <property type="entry name" value="rSAM"/>
</dbReference>
<evidence type="ECO:0000256" key="1">
    <source>
        <dbReference type="ARBA" id="ARBA00001966"/>
    </source>
</evidence>
<dbReference type="CDD" id="cd21123">
    <property type="entry name" value="SPASM_MftC-like"/>
    <property type="match status" value="1"/>
</dbReference>
<name>F7NEV9_9FIRM</name>
<evidence type="ECO:0000313" key="8">
    <source>
        <dbReference type="EMBL" id="EGO65520.1"/>
    </source>
</evidence>
<keyword evidence="5" id="KW-0408">Iron</keyword>
<dbReference type="InterPro" id="IPR023885">
    <property type="entry name" value="4Fe4S-binding_SPASM_dom"/>
</dbReference>
<evidence type="ECO:0000256" key="2">
    <source>
        <dbReference type="ARBA" id="ARBA00022485"/>
    </source>
</evidence>
<keyword evidence="2" id="KW-0004">4Fe-4S</keyword>
<dbReference type="GO" id="GO:0051539">
    <property type="term" value="F:4 iron, 4 sulfur cluster binding"/>
    <property type="evidence" value="ECO:0007669"/>
    <property type="project" value="UniProtKB-KW"/>
</dbReference>
<dbReference type="InterPro" id="IPR027633">
    <property type="entry name" value="rSAM_NirJ2"/>
</dbReference>
<evidence type="ECO:0000256" key="6">
    <source>
        <dbReference type="ARBA" id="ARBA00023014"/>
    </source>
</evidence>
<dbReference type="Gene3D" id="3.20.20.70">
    <property type="entry name" value="Aldolase class I"/>
    <property type="match status" value="1"/>
</dbReference>
<dbReference type="Proteomes" id="UP000003240">
    <property type="component" value="Unassembled WGS sequence"/>
</dbReference>
<keyword evidence="4" id="KW-0479">Metal-binding</keyword>
<feature type="domain" description="Radical SAM core" evidence="7">
    <location>
        <begin position="1"/>
        <end position="211"/>
    </location>
</feature>
<dbReference type="InterPro" id="IPR017200">
    <property type="entry name" value="PqqE-like"/>
</dbReference>
<dbReference type="NCBIfam" id="TIGR04085">
    <property type="entry name" value="rSAM_more_4Fe4S"/>
    <property type="match status" value="1"/>
</dbReference>
<dbReference type="SFLD" id="SFLDG01386">
    <property type="entry name" value="main_SPASM_domain-containing"/>
    <property type="match status" value="1"/>
</dbReference>
<dbReference type="SFLD" id="SFLDG01067">
    <property type="entry name" value="SPASM/twitch_domain_containing"/>
    <property type="match status" value="1"/>
</dbReference>
<keyword evidence="3" id="KW-0949">S-adenosyl-L-methionine</keyword>
<dbReference type="EMBL" id="AFGF01000017">
    <property type="protein sequence ID" value="EGO65520.1"/>
    <property type="molecule type" value="Genomic_DNA"/>
</dbReference>
<dbReference type="Pfam" id="PF04055">
    <property type="entry name" value="Radical_SAM"/>
    <property type="match status" value="1"/>
</dbReference>
<dbReference type="PANTHER" id="PTHR11228">
    <property type="entry name" value="RADICAL SAM DOMAIN PROTEIN"/>
    <property type="match status" value="1"/>
</dbReference>
<dbReference type="NCBIfam" id="TIGR04055">
    <property type="entry name" value="rSAM_NirJ2"/>
    <property type="match status" value="1"/>
</dbReference>
<dbReference type="PROSITE" id="PS51918">
    <property type="entry name" value="RADICAL_SAM"/>
    <property type="match status" value="1"/>
</dbReference>
<dbReference type="SUPFAM" id="SSF102114">
    <property type="entry name" value="Radical SAM enzymes"/>
    <property type="match status" value="1"/>
</dbReference>
<dbReference type="InterPro" id="IPR013785">
    <property type="entry name" value="Aldolase_TIM"/>
</dbReference>
<dbReference type="InterPro" id="IPR050377">
    <property type="entry name" value="Radical_SAM_PqqE_MftC-like"/>
</dbReference>
<evidence type="ECO:0000313" key="9">
    <source>
        <dbReference type="Proteomes" id="UP000003240"/>
    </source>
</evidence>
<dbReference type="OrthoDB" id="7021155at2"/>
<evidence type="ECO:0000256" key="4">
    <source>
        <dbReference type="ARBA" id="ARBA00022723"/>
    </source>
</evidence>
<dbReference type="GO" id="GO:0003824">
    <property type="term" value="F:catalytic activity"/>
    <property type="evidence" value="ECO:0007669"/>
    <property type="project" value="InterPro"/>
</dbReference>
<evidence type="ECO:0000256" key="5">
    <source>
        <dbReference type="ARBA" id="ARBA00023004"/>
    </source>
</evidence>
<dbReference type="AlphaFoldDB" id="F7NEV9"/>
<protein>
    <submittedName>
        <fullName evidence="8">Radical SAM domain-containing protein</fullName>
    </submittedName>
</protein>
<dbReference type="eggNOG" id="COG0535">
    <property type="taxonomic scope" value="Bacteria"/>
</dbReference>
<organism evidence="8 9">
    <name type="scientific">Acetonema longum DSM 6540</name>
    <dbReference type="NCBI Taxonomy" id="1009370"/>
    <lineage>
        <taxon>Bacteria</taxon>
        <taxon>Bacillati</taxon>
        <taxon>Bacillota</taxon>
        <taxon>Negativicutes</taxon>
        <taxon>Acetonemataceae</taxon>
        <taxon>Acetonema</taxon>
    </lineage>
</organism>
<comment type="cofactor">
    <cofactor evidence="1">
        <name>[4Fe-4S] cluster</name>
        <dbReference type="ChEBI" id="CHEBI:49883"/>
    </cofactor>
</comment>
<evidence type="ECO:0000256" key="3">
    <source>
        <dbReference type="ARBA" id="ARBA00022691"/>
    </source>
</evidence>
<dbReference type="Pfam" id="PF13186">
    <property type="entry name" value="SPASM"/>
    <property type="match status" value="1"/>
</dbReference>
<dbReference type="STRING" id="1009370.ALO_02881"/>
<evidence type="ECO:0000259" key="7">
    <source>
        <dbReference type="PROSITE" id="PS51918"/>
    </source>
</evidence>
<comment type="caution">
    <text evidence="8">The sequence shown here is derived from an EMBL/GenBank/DDBJ whole genome shotgun (WGS) entry which is preliminary data.</text>
</comment>
<dbReference type="SFLD" id="SFLDS00029">
    <property type="entry name" value="Radical_SAM"/>
    <property type="match status" value="1"/>
</dbReference>
<keyword evidence="6" id="KW-0411">Iron-sulfur</keyword>
<proteinExistence type="predicted"/>
<dbReference type="GO" id="GO:0046872">
    <property type="term" value="F:metal ion binding"/>
    <property type="evidence" value="ECO:0007669"/>
    <property type="project" value="UniProtKB-KW"/>
</dbReference>